<evidence type="ECO:0000256" key="4">
    <source>
        <dbReference type="PIRSR" id="PIRSR000097-1"/>
    </source>
</evidence>
<dbReference type="PROSITE" id="PS00063">
    <property type="entry name" value="ALDOKETO_REDUCTASE_3"/>
    <property type="match status" value="1"/>
</dbReference>
<proteinExistence type="inferred from homology"/>
<dbReference type="PROSITE" id="PS00798">
    <property type="entry name" value="ALDOKETO_REDUCTASE_1"/>
    <property type="match status" value="1"/>
</dbReference>
<dbReference type="Proteomes" id="UP000095412">
    <property type="component" value="Unassembled WGS sequence"/>
</dbReference>
<dbReference type="OrthoDB" id="9804790at2"/>
<feature type="active site" description="Proton donor" evidence="4">
    <location>
        <position position="50"/>
    </location>
</feature>
<dbReference type="InterPro" id="IPR020471">
    <property type="entry name" value="AKR"/>
</dbReference>
<feature type="binding site" evidence="5">
    <location>
        <position position="108"/>
    </location>
    <ligand>
        <name>substrate</name>
    </ligand>
</feature>
<dbReference type="PRINTS" id="PR00069">
    <property type="entry name" value="ALDKETRDTASE"/>
</dbReference>
<dbReference type="InterPro" id="IPR023210">
    <property type="entry name" value="NADP_OxRdtase_dom"/>
</dbReference>
<name>A0A1D4HNF0_9STAP</name>
<dbReference type="InterPro" id="IPR036812">
    <property type="entry name" value="NAD(P)_OxRdtase_dom_sf"/>
</dbReference>
<evidence type="ECO:0000256" key="5">
    <source>
        <dbReference type="PIRSR" id="PIRSR000097-2"/>
    </source>
</evidence>
<dbReference type="InterPro" id="IPR018170">
    <property type="entry name" value="Aldo/ket_reductase_CS"/>
</dbReference>
<dbReference type="CDD" id="cd19071">
    <property type="entry name" value="AKR_AKR1-5-like"/>
    <property type="match status" value="1"/>
</dbReference>
<evidence type="ECO:0000313" key="10">
    <source>
        <dbReference type="Proteomes" id="UP000095412"/>
    </source>
</evidence>
<keyword evidence="2" id="KW-0521">NADP</keyword>
<dbReference type="Proteomes" id="UP000095768">
    <property type="component" value="Unassembled WGS sequence"/>
</dbReference>
<dbReference type="PANTHER" id="PTHR43827">
    <property type="entry name" value="2,5-DIKETO-D-GLUCONIC ACID REDUCTASE"/>
    <property type="match status" value="1"/>
</dbReference>
<evidence type="ECO:0000313" key="9">
    <source>
        <dbReference type="EMBL" id="SCS38733.1"/>
    </source>
</evidence>
<evidence type="ECO:0000256" key="6">
    <source>
        <dbReference type="PIRSR" id="PIRSR000097-3"/>
    </source>
</evidence>
<dbReference type="EC" id="1.-.-.-" evidence="9"/>
<evidence type="ECO:0000313" key="8">
    <source>
        <dbReference type="EMBL" id="SCS27927.1"/>
    </source>
</evidence>
<dbReference type="Gene3D" id="3.20.20.100">
    <property type="entry name" value="NADP-dependent oxidoreductase domain"/>
    <property type="match status" value="1"/>
</dbReference>
<feature type="site" description="Lowers pKa of active site Tyr" evidence="6">
    <location>
        <position position="75"/>
    </location>
</feature>
<dbReference type="EMBL" id="FMPG01000001">
    <property type="protein sequence ID" value="SCS38733.1"/>
    <property type="molecule type" value="Genomic_DNA"/>
</dbReference>
<dbReference type="SUPFAM" id="SSF51430">
    <property type="entry name" value="NAD(P)-linked oxidoreductase"/>
    <property type="match status" value="1"/>
</dbReference>
<keyword evidence="3 9" id="KW-0560">Oxidoreductase</keyword>
<dbReference type="GO" id="GO:0016616">
    <property type="term" value="F:oxidoreductase activity, acting on the CH-OH group of donors, NAD or NADP as acceptor"/>
    <property type="evidence" value="ECO:0007669"/>
    <property type="project" value="UniProtKB-ARBA"/>
</dbReference>
<dbReference type="EMBL" id="FMPI01000001">
    <property type="protein sequence ID" value="SCS27927.1"/>
    <property type="molecule type" value="Genomic_DNA"/>
</dbReference>
<dbReference type="RefSeq" id="WP_069994365.1">
    <property type="nucleotide sequence ID" value="NZ_FMPG01000001.1"/>
</dbReference>
<keyword evidence="10" id="KW-1185">Reference proteome</keyword>
<evidence type="ECO:0000256" key="3">
    <source>
        <dbReference type="ARBA" id="ARBA00023002"/>
    </source>
</evidence>
<reference evidence="8 10" key="1">
    <citation type="submission" date="2016-09" db="EMBL/GenBank/DDBJ databases">
        <authorList>
            <consortium name="Pathogen Informatics"/>
            <person name="Sun Q."/>
            <person name="Inoue M."/>
        </authorList>
    </citation>
    <scope>NUCLEOTIDE SEQUENCE [LARGE SCALE GENOMIC DNA]</scope>
    <source>
        <strain evidence="8 10">82C</strain>
    </source>
</reference>
<gene>
    <name evidence="9" type="ORF">SAMEA2297795_00407</name>
    <name evidence="8" type="ORF">SAMEA2297796_00218</name>
</gene>
<reference evidence="9 11" key="2">
    <citation type="submission" date="2016-09" db="EMBL/GenBank/DDBJ databases">
        <authorList>
            <consortium name="Pathogen Informatics"/>
        </authorList>
    </citation>
    <scope>NUCLEOTIDE SEQUENCE [LARGE SCALE GENOMIC DNA]</scope>
    <source>
        <strain evidence="9 11">82B</strain>
    </source>
</reference>
<feature type="domain" description="NADP-dependent oxidoreductase" evidence="7">
    <location>
        <begin position="21"/>
        <end position="261"/>
    </location>
</feature>
<dbReference type="FunFam" id="3.20.20.100:FF:000015">
    <property type="entry name" value="Oxidoreductase, aldo/keto reductase family"/>
    <property type="match status" value="1"/>
</dbReference>
<accession>A0A1D4HNF0</accession>
<dbReference type="PIRSF" id="PIRSF000097">
    <property type="entry name" value="AKR"/>
    <property type="match status" value="1"/>
</dbReference>
<protein>
    <submittedName>
        <fullName evidence="9">Aldo keto reductase</fullName>
        <ecNumber evidence="9">1.-.-.-</ecNumber>
    </submittedName>
</protein>
<dbReference type="PROSITE" id="PS00062">
    <property type="entry name" value="ALDOKETO_REDUCTASE_2"/>
    <property type="match status" value="1"/>
</dbReference>
<organism evidence="9 11">
    <name type="scientific">Staphylococcus caeli</name>
    <dbReference type="NCBI Taxonomy" id="2201815"/>
    <lineage>
        <taxon>Bacteria</taxon>
        <taxon>Bacillati</taxon>
        <taxon>Bacillota</taxon>
        <taxon>Bacilli</taxon>
        <taxon>Bacillales</taxon>
        <taxon>Staphylococcaceae</taxon>
        <taxon>Staphylococcus</taxon>
    </lineage>
</organism>
<comment type="similarity">
    <text evidence="1">Belongs to the aldo/keto reductase family.</text>
</comment>
<evidence type="ECO:0000256" key="2">
    <source>
        <dbReference type="ARBA" id="ARBA00022857"/>
    </source>
</evidence>
<sequence length="279" mass="32493">MLEDVYYLNNGYPMPKIGLGVYKIDDETMETAINAALEAGYRAFDTAYFYKNEIALGNALKKADISRDALFITSKLWNDYQGYDRTIEYFTKSIENLGTDYLDLFLIHWPCEADNLFIESYKAMEQLYHEGKIRAIGVCNFKEHHLEKLMAETDVVPAINQIEVHPFFNQQPLQEYCDKHDIAVTAWMPLMRNRGLLEHSVITRLAEQYDKTPAQIVLRWHLAHNRLIIPKSKTPERINENYDIFDFNLELTDIAEIDSLNKDDRQGKDPDEVRIGTLE</sequence>
<evidence type="ECO:0000256" key="1">
    <source>
        <dbReference type="ARBA" id="ARBA00007905"/>
    </source>
</evidence>
<dbReference type="Pfam" id="PF00248">
    <property type="entry name" value="Aldo_ket_red"/>
    <property type="match status" value="1"/>
</dbReference>
<evidence type="ECO:0000259" key="7">
    <source>
        <dbReference type="Pfam" id="PF00248"/>
    </source>
</evidence>
<evidence type="ECO:0000313" key="11">
    <source>
        <dbReference type="Proteomes" id="UP000095768"/>
    </source>
</evidence>
<dbReference type="AlphaFoldDB" id="A0A1D4HNF0"/>
<dbReference type="PANTHER" id="PTHR43827:SF3">
    <property type="entry name" value="NADP-DEPENDENT OXIDOREDUCTASE DOMAIN-CONTAINING PROTEIN"/>
    <property type="match status" value="1"/>
</dbReference>